<gene>
    <name evidence="1" type="ORF">TMI583_LOCUS41042</name>
</gene>
<name>A0A8S2URB5_9BILA</name>
<dbReference type="SUPFAM" id="SSF52047">
    <property type="entry name" value="RNI-like"/>
    <property type="match status" value="1"/>
</dbReference>
<evidence type="ECO:0000313" key="2">
    <source>
        <dbReference type="Proteomes" id="UP000682733"/>
    </source>
</evidence>
<reference evidence="1" key="1">
    <citation type="submission" date="2021-02" db="EMBL/GenBank/DDBJ databases">
        <authorList>
            <person name="Nowell W R."/>
        </authorList>
    </citation>
    <scope>NUCLEOTIDE SEQUENCE</scope>
</reference>
<comment type="caution">
    <text evidence="1">The sequence shown here is derived from an EMBL/GenBank/DDBJ whole genome shotgun (WGS) entry which is preliminary data.</text>
</comment>
<protein>
    <recommendedName>
        <fullName evidence="3">F-box domain-containing protein</fullName>
    </recommendedName>
</protein>
<evidence type="ECO:0008006" key="3">
    <source>
        <dbReference type="Google" id="ProtNLM"/>
    </source>
</evidence>
<dbReference type="EMBL" id="CAJOBA010064149">
    <property type="protein sequence ID" value="CAF4350353.1"/>
    <property type="molecule type" value="Genomic_DNA"/>
</dbReference>
<feature type="non-terminal residue" evidence="1">
    <location>
        <position position="1"/>
    </location>
</feature>
<evidence type="ECO:0000313" key="1">
    <source>
        <dbReference type="EMBL" id="CAF4350353.1"/>
    </source>
</evidence>
<accession>A0A8S2URB5</accession>
<dbReference type="AlphaFoldDB" id="A0A8S2URB5"/>
<organism evidence="1 2">
    <name type="scientific">Didymodactylos carnosus</name>
    <dbReference type="NCBI Taxonomy" id="1234261"/>
    <lineage>
        <taxon>Eukaryota</taxon>
        <taxon>Metazoa</taxon>
        <taxon>Spiralia</taxon>
        <taxon>Gnathifera</taxon>
        <taxon>Rotifera</taxon>
        <taxon>Eurotatoria</taxon>
        <taxon>Bdelloidea</taxon>
        <taxon>Philodinida</taxon>
        <taxon>Philodinidae</taxon>
        <taxon>Didymodactylos</taxon>
    </lineage>
</organism>
<proteinExistence type="predicted"/>
<sequence>LSNEILLIIFDYLPITARILSFYNLNSRLNSLIEDPDTKIDLDLSVLTKYEFDFCCSVVLPIIVHTHIKSLTLSNERTFGAIELLLSMYDIEHIFTKLTRLKLFKLILPTPSQLERIQNKLKYLTQLSHFLIKTNPLYNYTDIQHIIRTTIFSNSLSTLKSFTLLMNTNITCLTGLNNGNLNLEFITIDYIYLDQLVILFRCLPNMTYLNVKLFRCNESQLIQFTSLKLTHLILTIGLLNFEFIEWLLKQCLQLQYLSLTFNGKGKLIDGKQYEKLLISLSELKRVHFDIINDHISYTREELNIFAFSFQTRFWIEHEWFIQCDHDRINSTLHYYSRPLKKQYILPVYLWKQLCLDQSVEERIDIRDKYPNVSSLKVYNYHDTDSLSVMRYLSHLLIFSNLKHLQIYDTSGLEGILPPLLEMAPNLNSLDIHYPQLVIITDQFNNFELCTLLNSQIRHLVLLNEPLSEDQDMCLCVFSNLESFTVILETNHDCNEIVPLILNRMTKLQTLLIELKREELLDAFIIDVQHLLELETQAFSYELIKPFTVGLWMGNRKSN</sequence>
<dbReference type="Proteomes" id="UP000682733">
    <property type="component" value="Unassembled WGS sequence"/>
</dbReference>